<comment type="caution">
    <text evidence="2">The sequence shown here is derived from an EMBL/GenBank/DDBJ whole genome shotgun (WGS) entry which is preliminary data.</text>
</comment>
<reference evidence="2" key="2">
    <citation type="submission" date="2021-04" db="EMBL/GenBank/DDBJ databases">
        <authorList>
            <person name="Gilroy R."/>
        </authorList>
    </citation>
    <scope>NUCLEOTIDE SEQUENCE</scope>
    <source>
        <strain evidence="2">CHK183-1962</strain>
    </source>
</reference>
<dbReference type="InterPro" id="IPR046088">
    <property type="entry name" value="DUF6106"/>
</dbReference>
<dbReference type="EMBL" id="DXEK01000158">
    <property type="protein sequence ID" value="HIX77808.1"/>
    <property type="molecule type" value="Genomic_DNA"/>
</dbReference>
<dbReference type="Pfam" id="PF19601">
    <property type="entry name" value="DUF6106"/>
    <property type="match status" value="1"/>
</dbReference>
<sequence length="169" mass="19431">MSDLYTEVMVPKKPSGKDQAIKFALIFFTVLFALAGLVLMPLLLIGAVILGIVDYIFLPRLNVEFEYLYVNGELEVDRIFSKSRRKRAASYDLSSMEIMAPWNSHRLDSYKNNRSLKKADYSSGIEGEGHKPYGFVISRNSQMELVVFEPNETMLKDIRSKMPRKVFYD</sequence>
<gene>
    <name evidence="2" type="ORF">H9734_09485</name>
</gene>
<protein>
    <submittedName>
        <fullName evidence="2">Uncharacterized protein</fullName>
    </submittedName>
</protein>
<organism evidence="2 3">
    <name type="scientific">Candidatus Fusicatenibacter merdavium</name>
    <dbReference type="NCBI Taxonomy" id="2838600"/>
    <lineage>
        <taxon>Bacteria</taxon>
        <taxon>Bacillati</taxon>
        <taxon>Bacillota</taxon>
        <taxon>Clostridia</taxon>
        <taxon>Lachnospirales</taxon>
        <taxon>Lachnospiraceae</taxon>
        <taxon>Fusicatenibacter</taxon>
    </lineage>
</organism>
<accession>A0A9D1XE26</accession>
<dbReference type="Proteomes" id="UP000886890">
    <property type="component" value="Unassembled WGS sequence"/>
</dbReference>
<evidence type="ECO:0000313" key="3">
    <source>
        <dbReference type="Proteomes" id="UP000886890"/>
    </source>
</evidence>
<name>A0A9D1XE26_9FIRM</name>
<keyword evidence="1" id="KW-0472">Membrane</keyword>
<keyword evidence="1" id="KW-0812">Transmembrane</keyword>
<reference evidence="2" key="1">
    <citation type="journal article" date="2021" name="PeerJ">
        <title>Extensive microbial diversity within the chicken gut microbiome revealed by metagenomics and culture.</title>
        <authorList>
            <person name="Gilroy R."/>
            <person name="Ravi A."/>
            <person name="Getino M."/>
            <person name="Pursley I."/>
            <person name="Horton D.L."/>
            <person name="Alikhan N.F."/>
            <person name="Baker D."/>
            <person name="Gharbi K."/>
            <person name="Hall N."/>
            <person name="Watson M."/>
            <person name="Adriaenssens E.M."/>
            <person name="Foster-Nyarko E."/>
            <person name="Jarju S."/>
            <person name="Secka A."/>
            <person name="Antonio M."/>
            <person name="Oren A."/>
            <person name="Chaudhuri R.R."/>
            <person name="La Ragione R."/>
            <person name="Hildebrand F."/>
            <person name="Pallen M.J."/>
        </authorList>
    </citation>
    <scope>NUCLEOTIDE SEQUENCE</scope>
    <source>
        <strain evidence="2">CHK183-1962</strain>
    </source>
</reference>
<proteinExistence type="predicted"/>
<dbReference type="AlphaFoldDB" id="A0A9D1XE26"/>
<keyword evidence="1" id="KW-1133">Transmembrane helix</keyword>
<evidence type="ECO:0000256" key="1">
    <source>
        <dbReference type="SAM" id="Phobius"/>
    </source>
</evidence>
<evidence type="ECO:0000313" key="2">
    <source>
        <dbReference type="EMBL" id="HIX77808.1"/>
    </source>
</evidence>
<feature type="transmembrane region" description="Helical" evidence="1">
    <location>
        <begin position="20"/>
        <end position="53"/>
    </location>
</feature>